<evidence type="ECO:0000313" key="3">
    <source>
        <dbReference type="Proteomes" id="UP000032142"/>
    </source>
</evidence>
<reference evidence="3" key="1">
    <citation type="submission" date="2014-09" db="EMBL/GenBank/DDBJ databases">
        <authorList>
            <person name="Mudge J."/>
            <person name="Ramaraj T."/>
            <person name="Lindquist I.E."/>
            <person name="Bharti A.K."/>
            <person name="Sundararajan A."/>
            <person name="Cameron C.T."/>
            <person name="Woodward J.E."/>
            <person name="May G.D."/>
            <person name="Brubaker C."/>
            <person name="Broadhvest J."/>
            <person name="Wilkins T.A."/>
        </authorList>
    </citation>
    <scope>NUCLEOTIDE SEQUENCE</scope>
    <source>
        <strain evidence="3">cv. AKA8401</strain>
    </source>
</reference>
<keyword evidence="3" id="KW-1185">Reference proteome</keyword>
<evidence type="ECO:0000313" key="2">
    <source>
        <dbReference type="EMBL" id="KHG12695.1"/>
    </source>
</evidence>
<protein>
    <submittedName>
        <fullName evidence="2">Uncharacterized protein</fullName>
    </submittedName>
</protein>
<organism evidence="2 3">
    <name type="scientific">Gossypium arboreum</name>
    <name type="common">Tree cotton</name>
    <name type="synonym">Gossypium nanking</name>
    <dbReference type="NCBI Taxonomy" id="29729"/>
    <lineage>
        <taxon>Eukaryota</taxon>
        <taxon>Viridiplantae</taxon>
        <taxon>Streptophyta</taxon>
        <taxon>Embryophyta</taxon>
        <taxon>Tracheophyta</taxon>
        <taxon>Spermatophyta</taxon>
        <taxon>Magnoliopsida</taxon>
        <taxon>eudicotyledons</taxon>
        <taxon>Gunneridae</taxon>
        <taxon>Pentapetalae</taxon>
        <taxon>rosids</taxon>
        <taxon>malvids</taxon>
        <taxon>Malvales</taxon>
        <taxon>Malvaceae</taxon>
        <taxon>Malvoideae</taxon>
        <taxon>Gossypium</taxon>
    </lineage>
</organism>
<proteinExistence type="predicted"/>
<dbReference type="Proteomes" id="UP000032142">
    <property type="component" value="Unassembled WGS sequence"/>
</dbReference>
<gene>
    <name evidence="2" type="ORF">F383_16638</name>
</gene>
<feature type="region of interest" description="Disordered" evidence="1">
    <location>
        <begin position="1"/>
        <end position="27"/>
    </location>
</feature>
<sequence length="69" mass="8058">MVKGIRLRNTKSGPRPGEGQSSRLNPNSLHFLSTKCHQASIWIKGRRRHRSRYHLKLWLVQVRGGKKAW</sequence>
<accession>A0A0B0NIM2</accession>
<name>A0A0B0NIM2_GOSAR</name>
<evidence type="ECO:0000256" key="1">
    <source>
        <dbReference type="SAM" id="MobiDB-lite"/>
    </source>
</evidence>
<dbReference type="AlphaFoldDB" id="A0A0B0NIM2"/>
<dbReference type="EMBL" id="KN398130">
    <property type="protein sequence ID" value="KHG12695.1"/>
    <property type="molecule type" value="Genomic_DNA"/>
</dbReference>